<evidence type="ECO:0000313" key="3">
    <source>
        <dbReference type="Proteomes" id="UP000094527"/>
    </source>
</evidence>
<keyword evidence="1" id="KW-0812">Transmembrane</keyword>
<comment type="caution">
    <text evidence="2">The sequence shown here is derived from an EMBL/GenBank/DDBJ whole genome shotgun (WGS) entry which is preliminary data.</text>
</comment>
<organism evidence="2 3">
    <name type="scientific">Orchesella cincta</name>
    <name type="common">Springtail</name>
    <name type="synonym">Podura cincta</name>
    <dbReference type="NCBI Taxonomy" id="48709"/>
    <lineage>
        <taxon>Eukaryota</taxon>
        <taxon>Metazoa</taxon>
        <taxon>Ecdysozoa</taxon>
        <taxon>Arthropoda</taxon>
        <taxon>Hexapoda</taxon>
        <taxon>Collembola</taxon>
        <taxon>Entomobryomorpha</taxon>
        <taxon>Entomobryoidea</taxon>
        <taxon>Orchesellidae</taxon>
        <taxon>Orchesellinae</taxon>
        <taxon>Orchesella</taxon>
    </lineage>
</organism>
<dbReference type="OMA" id="RVWLIAT"/>
<name>A0A1D2MCN7_ORCCI</name>
<keyword evidence="1" id="KW-1133">Transmembrane helix</keyword>
<protein>
    <submittedName>
        <fullName evidence="2">Uncharacterized protein</fullName>
    </submittedName>
</protein>
<feature type="transmembrane region" description="Helical" evidence="1">
    <location>
        <begin position="59"/>
        <end position="84"/>
    </location>
</feature>
<proteinExistence type="predicted"/>
<accession>A0A1D2MCN7</accession>
<dbReference type="EMBL" id="LJIJ01001810">
    <property type="protein sequence ID" value="ODM90745.1"/>
    <property type="molecule type" value="Genomic_DNA"/>
</dbReference>
<sequence>MSSLGICLCPCMSLQKGVTVLAVIDAVLSSIFLALYILGLVALLAISKEDLEVTTEEKNIGIATCAIAIVIAILQILLALRLYYGGKNRDTRNCRVWLIATVVVVTIMVISFILNVSAGKFEGSSGAASLLDLTYKIYEMLVVSSFVKQLGQDVPYGIS</sequence>
<feature type="transmembrane region" description="Helical" evidence="1">
    <location>
        <begin position="20"/>
        <end position="47"/>
    </location>
</feature>
<gene>
    <name evidence="2" type="ORF">Ocin01_15941</name>
</gene>
<dbReference type="Proteomes" id="UP000094527">
    <property type="component" value="Unassembled WGS sequence"/>
</dbReference>
<keyword evidence="1" id="KW-0472">Membrane</keyword>
<evidence type="ECO:0000256" key="1">
    <source>
        <dbReference type="SAM" id="Phobius"/>
    </source>
</evidence>
<dbReference type="OrthoDB" id="8296303at2759"/>
<feature type="transmembrane region" description="Helical" evidence="1">
    <location>
        <begin position="96"/>
        <end position="114"/>
    </location>
</feature>
<keyword evidence="3" id="KW-1185">Reference proteome</keyword>
<evidence type="ECO:0000313" key="2">
    <source>
        <dbReference type="EMBL" id="ODM90745.1"/>
    </source>
</evidence>
<dbReference type="AlphaFoldDB" id="A0A1D2MCN7"/>
<reference evidence="2 3" key="1">
    <citation type="journal article" date="2016" name="Genome Biol. Evol.">
        <title>Gene Family Evolution Reflects Adaptation to Soil Environmental Stressors in the Genome of the Collembolan Orchesella cincta.</title>
        <authorList>
            <person name="Faddeeva-Vakhrusheva A."/>
            <person name="Derks M.F."/>
            <person name="Anvar S.Y."/>
            <person name="Agamennone V."/>
            <person name="Suring W."/>
            <person name="Smit S."/>
            <person name="van Straalen N.M."/>
            <person name="Roelofs D."/>
        </authorList>
    </citation>
    <scope>NUCLEOTIDE SEQUENCE [LARGE SCALE GENOMIC DNA]</scope>
    <source>
        <tissue evidence="2">Mixed pool</tissue>
    </source>
</reference>